<feature type="transmembrane region" description="Helical" evidence="1">
    <location>
        <begin position="275"/>
        <end position="296"/>
    </location>
</feature>
<keyword evidence="3" id="KW-1185">Reference proteome</keyword>
<gene>
    <name evidence="2" type="ORF">M441DRAFT_145993</name>
</gene>
<dbReference type="AlphaFoldDB" id="A0A2T3Z1R7"/>
<evidence type="ECO:0000256" key="1">
    <source>
        <dbReference type="SAM" id="Phobius"/>
    </source>
</evidence>
<evidence type="ECO:0000313" key="2">
    <source>
        <dbReference type="EMBL" id="PTB38759.1"/>
    </source>
</evidence>
<accession>A0A2T3Z1R7</accession>
<organism evidence="2 3">
    <name type="scientific">Trichoderma asperellum (strain ATCC 204424 / CBS 433.97 / NBRC 101777)</name>
    <dbReference type="NCBI Taxonomy" id="1042311"/>
    <lineage>
        <taxon>Eukaryota</taxon>
        <taxon>Fungi</taxon>
        <taxon>Dikarya</taxon>
        <taxon>Ascomycota</taxon>
        <taxon>Pezizomycotina</taxon>
        <taxon>Sordariomycetes</taxon>
        <taxon>Hypocreomycetidae</taxon>
        <taxon>Hypocreales</taxon>
        <taxon>Hypocreaceae</taxon>
        <taxon>Trichoderma</taxon>
    </lineage>
</organism>
<dbReference type="OrthoDB" id="4891185at2759"/>
<dbReference type="Proteomes" id="UP000240493">
    <property type="component" value="Unassembled WGS sequence"/>
</dbReference>
<protein>
    <submittedName>
        <fullName evidence="2">Uncharacterized protein</fullName>
    </submittedName>
</protein>
<keyword evidence="1" id="KW-0472">Membrane</keyword>
<reference evidence="2 3" key="1">
    <citation type="submission" date="2016-07" db="EMBL/GenBank/DDBJ databases">
        <title>Multiple horizontal gene transfer events from other fungi enriched the ability of initially mycotrophic Trichoderma (Ascomycota) to feed on dead plant biomass.</title>
        <authorList>
            <consortium name="DOE Joint Genome Institute"/>
            <person name="Aerts A."/>
            <person name="Atanasova L."/>
            <person name="Chenthamara K."/>
            <person name="Zhang J."/>
            <person name="Grujic M."/>
            <person name="Henrissat B."/>
            <person name="Kuo A."/>
            <person name="Salamov A."/>
            <person name="Lipzen A."/>
            <person name="Labutti K."/>
            <person name="Barry K."/>
            <person name="Miao Y."/>
            <person name="Rahimi M.J."/>
            <person name="Shen Q."/>
            <person name="Grigoriev I.V."/>
            <person name="Kubicek C.P."/>
            <person name="Druzhinina I.S."/>
        </authorList>
    </citation>
    <scope>NUCLEOTIDE SEQUENCE [LARGE SCALE GENOMIC DNA]</scope>
    <source>
        <strain evidence="2 3">CBS 433.97</strain>
    </source>
</reference>
<proteinExistence type="predicted"/>
<evidence type="ECO:0000313" key="3">
    <source>
        <dbReference type="Proteomes" id="UP000240493"/>
    </source>
</evidence>
<keyword evidence="1" id="KW-0812">Transmembrane</keyword>
<dbReference type="EMBL" id="KZ679265">
    <property type="protein sequence ID" value="PTB38759.1"/>
    <property type="molecule type" value="Genomic_DNA"/>
</dbReference>
<name>A0A2T3Z1R7_TRIA4</name>
<keyword evidence="1" id="KW-1133">Transmembrane helix</keyword>
<sequence>MQAISTATATRVNLGPLTTTFSPPGDCTSLRFITEDVVFMGAAIGYGCHGVQWSSVPCTTGSGGVPTNGAFTCPVARTATDGIYSGMVTTDWLCSSCNVEISSSYRDFSLTQSCYPPKFASSFKPTSYDTGKWPSHPPIYSPGLACPSGYLPTCTVERIKGSTNSAAAAATNANNVIWSMLHEGEIAIGCCPSNYACDPNSPHLCISTPPPGDIIAVTDGISCSSGTAASASPTALSAEAIRILLVKSSDPTAASDGTSTNDLSSKKSFGNGAKIAIGIVIPVVALLIGAAALYFLRRRKRLQKQTSDQEVLSEGDRSDLGLKAELPGSIAAAISGSKGVVYQKPELDNTVIAILPELATDPPRDEIQELHGNTLTVKPTDAIAPASKPHDLIGHSVVREDEQNPVGTLSGTNLGNPSELGLWNWSNFDTQIGSNESYEHRATNGHE</sequence>
<dbReference type="CDD" id="cd12087">
    <property type="entry name" value="TM_EGFR-like"/>
    <property type="match status" value="1"/>
</dbReference>